<dbReference type="PANTHER" id="PTHR21738">
    <property type="entry name" value="RIBOSOMAL RNA PROCESSING PROTEIN 36 HOMOLOG"/>
    <property type="match status" value="1"/>
</dbReference>
<dbReference type="GO" id="GO:0005730">
    <property type="term" value="C:nucleolus"/>
    <property type="evidence" value="ECO:0007669"/>
    <property type="project" value="UniProtKB-SubCell"/>
</dbReference>
<keyword evidence="5 6" id="KW-0539">Nucleus</keyword>
<feature type="region of interest" description="Disordered" evidence="7">
    <location>
        <begin position="344"/>
        <end position="373"/>
    </location>
</feature>
<evidence type="ECO:0000256" key="7">
    <source>
        <dbReference type="SAM" id="MobiDB-lite"/>
    </source>
</evidence>
<keyword evidence="4 6" id="KW-0698">rRNA processing</keyword>
<feature type="compositionally biased region" description="Acidic residues" evidence="7">
    <location>
        <begin position="127"/>
        <end position="148"/>
    </location>
</feature>
<evidence type="ECO:0000313" key="8">
    <source>
        <dbReference type="EMBL" id="KAK2182555.1"/>
    </source>
</evidence>
<dbReference type="GO" id="GO:0000462">
    <property type="term" value="P:maturation of SSU-rRNA from tricistronic rRNA transcript (SSU-rRNA, 5.8S rRNA, LSU-rRNA)"/>
    <property type="evidence" value="ECO:0007669"/>
    <property type="project" value="TreeGrafter"/>
</dbReference>
<keyword evidence="9" id="KW-1185">Reference proteome</keyword>
<dbReference type="PANTHER" id="PTHR21738:SF0">
    <property type="entry name" value="RIBOSOMAL RNA PROCESSING PROTEIN 36 HOMOLOG"/>
    <property type="match status" value="1"/>
</dbReference>
<evidence type="ECO:0000313" key="9">
    <source>
        <dbReference type="Proteomes" id="UP001209878"/>
    </source>
</evidence>
<protein>
    <recommendedName>
        <fullName evidence="6">rRNA biogenesis protein RRP36</fullName>
    </recommendedName>
</protein>
<reference evidence="8" key="1">
    <citation type="journal article" date="2023" name="Mol. Biol. Evol.">
        <title>Third-Generation Sequencing Reveals the Adaptive Role of the Epigenome in Three Deep-Sea Polychaetes.</title>
        <authorList>
            <person name="Perez M."/>
            <person name="Aroh O."/>
            <person name="Sun Y."/>
            <person name="Lan Y."/>
            <person name="Juniper S.K."/>
            <person name="Young C.R."/>
            <person name="Angers B."/>
            <person name="Qian P.Y."/>
        </authorList>
    </citation>
    <scope>NUCLEOTIDE SEQUENCE</scope>
    <source>
        <strain evidence="8">R07B-5</strain>
    </source>
</reference>
<dbReference type="Pfam" id="PF06102">
    <property type="entry name" value="RRP36"/>
    <property type="match status" value="1"/>
</dbReference>
<comment type="similarity">
    <text evidence="2 6">Belongs to the RRP36 family.</text>
</comment>
<dbReference type="AlphaFoldDB" id="A0AAD9L492"/>
<feature type="region of interest" description="Disordered" evidence="7">
    <location>
        <begin position="284"/>
        <end position="312"/>
    </location>
</feature>
<feature type="compositionally biased region" description="Basic residues" evidence="7">
    <location>
        <begin position="351"/>
        <end position="366"/>
    </location>
</feature>
<comment type="caution">
    <text evidence="8">The sequence shown here is derived from an EMBL/GenBank/DDBJ whole genome shotgun (WGS) entry which is preliminary data.</text>
</comment>
<feature type="compositionally biased region" description="Acidic residues" evidence="7">
    <location>
        <begin position="101"/>
        <end position="115"/>
    </location>
</feature>
<comment type="subunit">
    <text evidence="6">Associates with 90S and pre-40S pre-ribosomal particles.</text>
</comment>
<keyword evidence="3 6" id="KW-0690">Ribosome biogenesis</keyword>
<evidence type="ECO:0000256" key="2">
    <source>
        <dbReference type="ARBA" id="ARBA00009418"/>
    </source>
</evidence>
<dbReference type="EMBL" id="JAODUO010000348">
    <property type="protein sequence ID" value="KAK2182555.1"/>
    <property type="molecule type" value="Genomic_DNA"/>
</dbReference>
<gene>
    <name evidence="8" type="ORF">NP493_348g00000</name>
</gene>
<feature type="compositionally biased region" description="Basic residues" evidence="7">
    <location>
        <begin position="74"/>
        <end position="92"/>
    </location>
</feature>
<feature type="compositionally biased region" description="Basic and acidic residues" evidence="7">
    <location>
        <begin position="284"/>
        <end position="304"/>
    </location>
</feature>
<dbReference type="Proteomes" id="UP001209878">
    <property type="component" value="Unassembled WGS sequence"/>
</dbReference>
<evidence type="ECO:0000256" key="5">
    <source>
        <dbReference type="ARBA" id="ARBA00023242"/>
    </source>
</evidence>
<comment type="function">
    <text evidence="6">Component of the 90S pre-ribosome involved in the maturation of rRNAs. Required for early cleavages of the pre-RNAs in the 40S ribosomal subunit maturation pathway.</text>
</comment>
<organism evidence="8 9">
    <name type="scientific">Ridgeia piscesae</name>
    <name type="common">Tubeworm</name>
    <dbReference type="NCBI Taxonomy" id="27915"/>
    <lineage>
        <taxon>Eukaryota</taxon>
        <taxon>Metazoa</taxon>
        <taxon>Spiralia</taxon>
        <taxon>Lophotrochozoa</taxon>
        <taxon>Annelida</taxon>
        <taxon>Polychaeta</taxon>
        <taxon>Sedentaria</taxon>
        <taxon>Canalipalpata</taxon>
        <taxon>Sabellida</taxon>
        <taxon>Siboglinidae</taxon>
        <taxon>Ridgeia</taxon>
    </lineage>
</organism>
<feature type="region of interest" description="Disordered" evidence="7">
    <location>
        <begin position="1"/>
        <end position="152"/>
    </location>
</feature>
<evidence type="ECO:0000256" key="3">
    <source>
        <dbReference type="ARBA" id="ARBA00022517"/>
    </source>
</evidence>
<evidence type="ECO:0000256" key="4">
    <source>
        <dbReference type="ARBA" id="ARBA00022552"/>
    </source>
</evidence>
<dbReference type="GO" id="GO:0030686">
    <property type="term" value="C:90S preribosome"/>
    <property type="evidence" value="ECO:0007669"/>
    <property type="project" value="TreeGrafter"/>
</dbReference>
<accession>A0AAD9L492</accession>
<proteinExistence type="inferred from homology"/>
<evidence type="ECO:0000256" key="1">
    <source>
        <dbReference type="ARBA" id="ARBA00004604"/>
    </source>
</evidence>
<name>A0AAD9L492_RIDPI</name>
<evidence type="ECO:0000256" key="6">
    <source>
        <dbReference type="RuleBase" id="RU368027"/>
    </source>
</evidence>
<comment type="subcellular location">
    <subcellularLocation>
        <location evidence="1 6">Nucleus</location>
        <location evidence="1 6">Nucleolus</location>
    </subcellularLocation>
</comment>
<feature type="compositionally biased region" description="Polar residues" evidence="7">
    <location>
        <begin position="26"/>
        <end position="36"/>
    </location>
</feature>
<keyword evidence="6" id="KW-0687">Ribonucleoprotein</keyword>
<sequence length="373" mass="43662">MIRKRKTKPVEGSRRNSSSESDSDADIQNFTATFMQSVAVPEKKTKKTKEDIQDDSSSSPVSSSEDEEVETTKKKPKKPFQVKPQIKRHTKSHGVEHGEGTSDDDVSDEEEEEEAAVGHLPRRTEGVDEEDKQDEEEQEESEPEETNIEDGVVSYVSELADMPFDDVQKLKEKIGLKAFNEAMYGRGLTDRRGRRVFKRANRHRPMETSSKIRVSQFREVIPVKKQVRRDPRFDDLSGEFNETIYKHTYSFLGDVREREKQTLVKEMRKVKDADRKKEIKALLRRMTEQDNQEKQKDRKRERTLERKKKERELVKEGKKPYFLKKSVEKKLDLAEKYSELKKSGKVEKYLSKKRKKTAAKDRRRLPHQAESVR</sequence>
<dbReference type="InterPro" id="IPR009292">
    <property type="entry name" value="RRP36"/>
</dbReference>